<dbReference type="AlphaFoldDB" id="A0A5B7G5Q7"/>
<sequence length="89" mass="9822">MEINGHSSRTGRVWDEARNPGFCQGPDELLGGFVTRDESCVYCPVTAVSLTMLAVLRPSHLTRFVSLVHLVAASIIHGEVETERQADRQ</sequence>
<dbReference type="EMBL" id="VSRR010012232">
    <property type="protein sequence ID" value="MPC54272.1"/>
    <property type="molecule type" value="Genomic_DNA"/>
</dbReference>
<name>A0A5B7G5Q7_PORTR</name>
<proteinExistence type="predicted"/>
<evidence type="ECO:0000313" key="1">
    <source>
        <dbReference type="EMBL" id="MPC54272.1"/>
    </source>
</evidence>
<keyword evidence="2" id="KW-1185">Reference proteome</keyword>
<evidence type="ECO:0000313" key="2">
    <source>
        <dbReference type="Proteomes" id="UP000324222"/>
    </source>
</evidence>
<comment type="caution">
    <text evidence="1">The sequence shown here is derived from an EMBL/GenBank/DDBJ whole genome shotgun (WGS) entry which is preliminary data.</text>
</comment>
<accession>A0A5B7G5Q7</accession>
<reference evidence="1 2" key="1">
    <citation type="submission" date="2019-05" db="EMBL/GenBank/DDBJ databases">
        <title>Another draft genome of Portunus trituberculatus and its Hox gene families provides insights of decapod evolution.</title>
        <authorList>
            <person name="Jeong J.-H."/>
            <person name="Song I."/>
            <person name="Kim S."/>
            <person name="Choi T."/>
            <person name="Kim D."/>
            <person name="Ryu S."/>
            <person name="Kim W."/>
        </authorList>
    </citation>
    <scope>NUCLEOTIDE SEQUENCE [LARGE SCALE GENOMIC DNA]</scope>
    <source>
        <tissue evidence="1">Muscle</tissue>
    </source>
</reference>
<gene>
    <name evidence="1" type="ORF">E2C01_048182</name>
</gene>
<protein>
    <submittedName>
        <fullName evidence="1">Uncharacterized protein</fullName>
    </submittedName>
</protein>
<dbReference type="Proteomes" id="UP000324222">
    <property type="component" value="Unassembled WGS sequence"/>
</dbReference>
<organism evidence="1 2">
    <name type="scientific">Portunus trituberculatus</name>
    <name type="common">Swimming crab</name>
    <name type="synonym">Neptunus trituberculatus</name>
    <dbReference type="NCBI Taxonomy" id="210409"/>
    <lineage>
        <taxon>Eukaryota</taxon>
        <taxon>Metazoa</taxon>
        <taxon>Ecdysozoa</taxon>
        <taxon>Arthropoda</taxon>
        <taxon>Crustacea</taxon>
        <taxon>Multicrustacea</taxon>
        <taxon>Malacostraca</taxon>
        <taxon>Eumalacostraca</taxon>
        <taxon>Eucarida</taxon>
        <taxon>Decapoda</taxon>
        <taxon>Pleocyemata</taxon>
        <taxon>Brachyura</taxon>
        <taxon>Eubrachyura</taxon>
        <taxon>Portunoidea</taxon>
        <taxon>Portunidae</taxon>
        <taxon>Portuninae</taxon>
        <taxon>Portunus</taxon>
    </lineage>
</organism>